<evidence type="ECO:0000256" key="5">
    <source>
        <dbReference type="SAM" id="MobiDB-lite"/>
    </source>
</evidence>
<protein>
    <recommendedName>
        <fullName evidence="2">N-acetylmuramoyl-L-alanine amidase</fullName>
        <ecNumber evidence="2">3.5.1.28</ecNumber>
    </recommendedName>
</protein>
<evidence type="ECO:0000259" key="6">
    <source>
        <dbReference type="Pfam" id="PF01510"/>
    </source>
</evidence>
<feature type="region of interest" description="Disordered" evidence="5">
    <location>
        <begin position="198"/>
        <end position="263"/>
    </location>
</feature>
<keyword evidence="3 7" id="KW-0378">Hydrolase</keyword>
<accession>A0ABT8YCI4</accession>
<evidence type="ECO:0000313" key="7">
    <source>
        <dbReference type="EMBL" id="MDO6416042.1"/>
    </source>
</evidence>
<proteinExistence type="predicted"/>
<dbReference type="EMBL" id="JAUOTP010000008">
    <property type="protein sequence ID" value="MDO6416042.1"/>
    <property type="molecule type" value="Genomic_DNA"/>
</dbReference>
<name>A0ABT8YCI4_9SPHN</name>
<evidence type="ECO:0000256" key="1">
    <source>
        <dbReference type="ARBA" id="ARBA00001561"/>
    </source>
</evidence>
<feature type="region of interest" description="Disordered" evidence="5">
    <location>
        <begin position="160"/>
        <end position="183"/>
    </location>
</feature>
<dbReference type="PANTHER" id="PTHR30417">
    <property type="entry name" value="N-ACETYLMURAMOYL-L-ALANINE AMIDASE AMID"/>
    <property type="match status" value="1"/>
</dbReference>
<feature type="compositionally biased region" description="Polar residues" evidence="5">
    <location>
        <begin position="235"/>
        <end position="245"/>
    </location>
</feature>
<dbReference type="InterPro" id="IPR002502">
    <property type="entry name" value="Amidase_domain"/>
</dbReference>
<dbReference type="Gene3D" id="3.40.80.10">
    <property type="entry name" value="Peptidoglycan recognition protein-like"/>
    <property type="match status" value="1"/>
</dbReference>
<dbReference type="GO" id="GO:0008745">
    <property type="term" value="F:N-acetylmuramoyl-L-alanine amidase activity"/>
    <property type="evidence" value="ECO:0007669"/>
    <property type="project" value="UniProtKB-EC"/>
</dbReference>
<dbReference type="SUPFAM" id="SSF55846">
    <property type="entry name" value="N-acetylmuramoyl-L-alanine amidase-like"/>
    <property type="match status" value="1"/>
</dbReference>
<evidence type="ECO:0000256" key="2">
    <source>
        <dbReference type="ARBA" id="ARBA00011901"/>
    </source>
</evidence>
<sequence length="263" mass="28687">MTEGPFRVTHFTAHGGGDLGGDANWFRNKQAQAAAHVWVGRDKTPKQATPFTMRTWHADVSSWGGRRNGTEHSIGIEVDTWQRLATAADTRTRSFTGALVGPARAAFLQFKQEQAPRYGDIYAEAQLDLLADGSRMGLLAYPSTTQSVGQSVIAPPRKVDPGPAFPDEPLRQPGPRAWQCAGGGARRYRREAERVRRCGPAHRDARPIHRGRAGHGLIGFTKEPGGKPKARSAWAPSSQPESQTRLGGEGLGAPSDRRLIRER</sequence>
<dbReference type="InterPro" id="IPR051206">
    <property type="entry name" value="NAMLAA_amidase_2"/>
</dbReference>
<dbReference type="InterPro" id="IPR036505">
    <property type="entry name" value="Amidase/PGRP_sf"/>
</dbReference>
<reference evidence="7" key="1">
    <citation type="submission" date="2023-07" db="EMBL/GenBank/DDBJ databases">
        <authorList>
            <person name="Kim M."/>
        </authorList>
    </citation>
    <scope>NUCLEOTIDE SEQUENCE</scope>
    <source>
        <strain evidence="7">BIUV-7</strain>
    </source>
</reference>
<keyword evidence="8" id="KW-1185">Reference proteome</keyword>
<dbReference type="Pfam" id="PF01510">
    <property type="entry name" value="Amidase_2"/>
    <property type="match status" value="1"/>
</dbReference>
<evidence type="ECO:0000313" key="8">
    <source>
        <dbReference type="Proteomes" id="UP001169764"/>
    </source>
</evidence>
<feature type="domain" description="N-acetylmuramoyl-L-alanine amidase" evidence="6">
    <location>
        <begin position="10"/>
        <end position="163"/>
    </location>
</feature>
<gene>
    <name evidence="7" type="ORF">Q4F19_16755</name>
</gene>
<keyword evidence="4" id="KW-0961">Cell wall biogenesis/degradation</keyword>
<organism evidence="7 8">
    <name type="scientific">Sphingomonas natans</name>
    <dbReference type="NCBI Taxonomy" id="3063330"/>
    <lineage>
        <taxon>Bacteria</taxon>
        <taxon>Pseudomonadati</taxon>
        <taxon>Pseudomonadota</taxon>
        <taxon>Alphaproteobacteria</taxon>
        <taxon>Sphingomonadales</taxon>
        <taxon>Sphingomonadaceae</taxon>
        <taxon>Sphingomonas</taxon>
    </lineage>
</organism>
<dbReference type="EC" id="3.5.1.28" evidence="2"/>
<feature type="compositionally biased region" description="Basic and acidic residues" evidence="5">
    <location>
        <begin position="198"/>
        <end position="207"/>
    </location>
</feature>
<evidence type="ECO:0000256" key="3">
    <source>
        <dbReference type="ARBA" id="ARBA00022801"/>
    </source>
</evidence>
<dbReference type="PANTHER" id="PTHR30417:SF1">
    <property type="entry name" value="N-ACETYLMURAMOYL-L-ALANINE AMIDASE AMID"/>
    <property type="match status" value="1"/>
</dbReference>
<comment type="caution">
    <text evidence="7">The sequence shown here is derived from an EMBL/GenBank/DDBJ whole genome shotgun (WGS) entry which is preliminary data.</text>
</comment>
<evidence type="ECO:0000256" key="4">
    <source>
        <dbReference type="ARBA" id="ARBA00023316"/>
    </source>
</evidence>
<dbReference type="Proteomes" id="UP001169764">
    <property type="component" value="Unassembled WGS sequence"/>
</dbReference>
<comment type="catalytic activity">
    <reaction evidence="1">
        <text>Hydrolyzes the link between N-acetylmuramoyl residues and L-amino acid residues in certain cell-wall glycopeptides.</text>
        <dbReference type="EC" id="3.5.1.28"/>
    </reaction>
</comment>